<keyword evidence="2" id="KW-1185">Reference proteome</keyword>
<dbReference type="Proteomes" id="UP000243975">
    <property type="component" value="Unassembled WGS sequence"/>
</dbReference>
<feature type="non-terminal residue" evidence="1">
    <location>
        <position position="94"/>
    </location>
</feature>
<proteinExistence type="predicted"/>
<dbReference type="STRING" id="59895.A0A103VNN9"/>
<evidence type="ECO:0000313" key="2">
    <source>
        <dbReference type="Proteomes" id="UP000243975"/>
    </source>
</evidence>
<evidence type="ECO:0000313" key="1">
    <source>
        <dbReference type="EMBL" id="KVH57455.1"/>
    </source>
</evidence>
<dbReference type="AlphaFoldDB" id="A0A103VNN9"/>
<comment type="caution">
    <text evidence="1">The sequence shown here is derived from an EMBL/GenBank/DDBJ whole genome shotgun (WGS) entry which is preliminary data.</text>
</comment>
<accession>A0A103VNN9</accession>
<gene>
    <name evidence="1" type="ORF">Ccrd_025669</name>
</gene>
<name>A0A103VNN9_CYNCS</name>
<dbReference type="Gramene" id="KVH57455">
    <property type="protein sequence ID" value="KVH57455"/>
    <property type="gene ID" value="Ccrd_025669"/>
</dbReference>
<protein>
    <submittedName>
        <fullName evidence="1">Uncharacterized protein</fullName>
    </submittedName>
</protein>
<dbReference type="Gene3D" id="3.30.200.20">
    <property type="entry name" value="Phosphorylase Kinase, domain 1"/>
    <property type="match status" value="1"/>
</dbReference>
<organism evidence="1 2">
    <name type="scientific">Cynara cardunculus var. scolymus</name>
    <name type="common">Globe artichoke</name>
    <name type="synonym">Cynara scolymus</name>
    <dbReference type="NCBI Taxonomy" id="59895"/>
    <lineage>
        <taxon>Eukaryota</taxon>
        <taxon>Viridiplantae</taxon>
        <taxon>Streptophyta</taxon>
        <taxon>Embryophyta</taxon>
        <taxon>Tracheophyta</taxon>
        <taxon>Spermatophyta</taxon>
        <taxon>Magnoliopsida</taxon>
        <taxon>eudicotyledons</taxon>
        <taxon>Gunneridae</taxon>
        <taxon>Pentapetalae</taxon>
        <taxon>asterids</taxon>
        <taxon>campanulids</taxon>
        <taxon>Asterales</taxon>
        <taxon>Asteraceae</taxon>
        <taxon>Carduoideae</taxon>
        <taxon>Cardueae</taxon>
        <taxon>Carduinae</taxon>
        <taxon>Cynara</taxon>
    </lineage>
</organism>
<reference evidence="1 2" key="1">
    <citation type="journal article" date="2016" name="Sci. Rep.">
        <title>The genome sequence of the outbreeding globe artichoke constructed de novo incorporating a phase-aware low-pass sequencing strategy of F1 progeny.</title>
        <authorList>
            <person name="Scaglione D."/>
            <person name="Reyes-Chin-Wo S."/>
            <person name="Acquadro A."/>
            <person name="Froenicke L."/>
            <person name="Portis E."/>
            <person name="Beitel C."/>
            <person name="Tirone M."/>
            <person name="Mauro R."/>
            <person name="Lo Monaco A."/>
            <person name="Mauromicale G."/>
            <person name="Faccioli P."/>
            <person name="Cattivelli L."/>
            <person name="Rieseberg L."/>
            <person name="Michelmore R."/>
            <person name="Lanteri S."/>
        </authorList>
    </citation>
    <scope>NUCLEOTIDE SEQUENCE [LARGE SCALE GENOMIC DNA]</scope>
    <source>
        <strain evidence="1">2C</strain>
    </source>
</reference>
<sequence length="94" mass="9970">MAMAAPGQLNTTESPTWGSRSVDCFEKLEQIGEGTYGHLLAIVYVAGSKRVSIESLGVVVVTVVVVAAAKVFEDCRPTQAQPIAPYAINDMESV</sequence>
<dbReference type="EMBL" id="LEKV01006689">
    <property type="protein sequence ID" value="KVH57455.1"/>
    <property type="molecule type" value="Genomic_DNA"/>
</dbReference>